<evidence type="ECO:0000313" key="2">
    <source>
        <dbReference type="EMBL" id="PJC82260.1"/>
    </source>
</evidence>
<feature type="transmembrane region" description="Helical" evidence="1">
    <location>
        <begin position="346"/>
        <end position="365"/>
    </location>
</feature>
<proteinExistence type="predicted"/>
<keyword evidence="1" id="KW-0472">Membrane</keyword>
<dbReference type="EMBL" id="PFQK01000011">
    <property type="protein sequence ID" value="PJC82260.1"/>
    <property type="molecule type" value="Genomic_DNA"/>
</dbReference>
<gene>
    <name evidence="2" type="ORF">CO007_00410</name>
</gene>
<comment type="caution">
    <text evidence="2">The sequence shown here is derived from an EMBL/GenBank/DDBJ whole genome shotgun (WGS) entry which is preliminary data.</text>
</comment>
<accession>A0A2M8GNY5</accession>
<evidence type="ECO:0000313" key="3">
    <source>
        <dbReference type="Proteomes" id="UP000229370"/>
    </source>
</evidence>
<evidence type="ECO:0008006" key="4">
    <source>
        <dbReference type="Google" id="ProtNLM"/>
    </source>
</evidence>
<name>A0A2M8GNY5_9BACT</name>
<feature type="transmembrane region" description="Helical" evidence="1">
    <location>
        <begin position="97"/>
        <end position="114"/>
    </location>
</feature>
<feature type="transmembrane region" description="Helical" evidence="1">
    <location>
        <begin position="298"/>
        <end position="314"/>
    </location>
</feature>
<dbReference type="Proteomes" id="UP000229370">
    <property type="component" value="Unassembled WGS sequence"/>
</dbReference>
<organism evidence="2 3">
    <name type="scientific">Candidatus Roizmanbacteria bacterium CG_4_8_14_3_um_filter_36_10</name>
    <dbReference type="NCBI Taxonomy" id="1974834"/>
    <lineage>
        <taxon>Bacteria</taxon>
        <taxon>Candidatus Roizmaniibacteriota</taxon>
    </lineage>
</organism>
<sequence length="487" mass="57757">MKKRFKKFIKNHWLFVLFLVSYSTALFYKVIAHPTPFYDWDESLYIQTGLEMFKRRFFLFPLWQGKIWFDKPPLVPFLYALVTKVFFFIAPEISTRLFTIVIALIILTFVYAIYNRIIKNSFLTTLITLLTAVVPIFLQRAQVVNLDSFLLLGWLGYLLFMDNFWWGLFFLFVAVFSKSLIGFYPVSIFTGYYFYLYFKKEIGFKKLKSVLVKIFVQSSILLSWFILMYLKFGQIFWKMQIVESHFRRVTASIEFHFGEHLFYINLVRDQLGIFFYLSLLGVLIISVQYLQGKLSAKNIFYGLYLLPWFIFLNATKTKIFWYLFATIPQFAFLTFYPLVFLKNKKVLFTLLTAMLMIIVLYQTILKQKLFTTFYSQYDSYYDLAITTKKNCDSLTLLIDKKTRGDFATLDRMGLLITTTKWWGNHPAIVYYSGKPTDFIFDKQEFINKMPNLTKDSCLAASDEDLNFSRQSLKLLGKFGQIRLLKKI</sequence>
<evidence type="ECO:0000256" key="1">
    <source>
        <dbReference type="SAM" id="Phobius"/>
    </source>
</evidence>
<feature type="transmembrane region" description="Helical" evidence="1">
    <location>
        <begin position="273"/>
        <end position="291"/>
    </location>
</feature>
<feature type="transmembrane region" description="Helical" evidence="1">
    <location>
        <begin position="150"/>
        <end position="175"/>
    </location>
</feature>
<reference evidence="3" key="1">
    <citation type="submission" date="2017-09" db="EMBL/GenBank/DDBJ databases">
        <title>Depth-based differentiation of microbial function through sediment-hosted aquifers and enrichment of novel symbionts in the deep terrestrial subsurface.</title>
        <authorList>
            <person name="Probst A.J."/>
            <person name="Ladd B."/>
            <person name="Jarett J.K."/>
            <person name="Geller-Mcgrath D.E."/>
            <person name="Sieber C.M.K."/>
            <person name="Emerson J.B."/>
            <person name="Anantharaman K."/>
            <person name="Thomas B.C."/>
            <person name="Malmstrom R."/>
            <person name="Stieglmeier M."/>
            <person name="Klingl A."/>
            <person name="Woyke T."/>
            <person name="Ryan C.M."/>
            <person name="Banfield J.F."/>
        </authorList>
    </citation>
    <scope>NUCLEOTIDE SEQUENCE [LARGE SCALE GENOMIC DNA]</scope>
</reference>
<protein>
    <recommendedName>
        <fullName evidence="4">Glycosyltransferase RgtA/B/C/D-like domain-containing protein</fullName>
    </recommendedName>
</protein>
<keyword evidence="1" id="KW-1133">Transmembrane helix</keyword>
<keyword evidence="1" id="KW-0812">Transmembrane</keyword>
<dbReference type="AlphaFoldDB" id="A0A2M8GNY5"/>
<feature type="transmembrane region" description="Helical" evidence="1">
    <location>
        <begin position="320"/>
        <end position="339"/>
    </location>
</feature>
<feature type="transmembrane region" description="Helical" evidence="1">
    <location>
        <begin position="210"/>
        <end position="230"/>
    </location>
</feature>
<feature type="transmembrane region" description="Helical" evidence="1">
    <location>
        <begin position="120"/>
        <end position="138"/>
    </location>
</feature>